<keyword evidence="6" id="KW-0813">Transport</keyword>
<evidence type="ECO:0000256" key="2">
    <source>
        <dbReference type="ARBA" id="ARBA00008034"/>
    </source>
</evidence>
<feature type="transmembrane region" description="Helical" evidence="7">
    <location>
        <begin position="170"/>
        <end position="187"/>
    </location>
</feature>
<dbReference type="Proteomes" id="UP000032434">
    <property type="component" value="Chromosome 1"/>
</dbReference>
<dbReference type="InterPro" id="IPR001626">
    <property type="entry name" value="ABC_TroCD"/>
</dbReference>
<feature type="transmembrane region" description="Helical" evidence="7">
    <location>
        <begin position="193"/>
        <end position="211"/>
    </location>
</feature>
<feature type="transmembrane region" description="Helical" evidence="7">
    <location>
        <begin position="244"/>
        <end position="262"/>
    </location>
</feature>
<feature type="transmembrane region" description="Helical" evidence="7">
    <location>
        <begin position="63"/>
        <end position="79"/>
    </location>
</feature>
<comment type="similarity">
    <text evidence="2 6">Belongs to the ABC-3 integral membrane protein family.</text>
</comment>
<dbReference type="AlphaFoldDB" id="A0A061AAN1"/>
<reference evidence="9" key="1">
    <citation type="submission" date="2014-05" db="EMBL/GenBank/DDBJ databases">
        <authorList>
            <person name="Kube M."/>
        </authorList>
    </citation>
    <scope>NUCLEOTIDE SEQUENCE [LARGE SCALE GENOMIC DNA]</scope>
</reference>
<evidence type="ECO:0000256" key="6">
    <source>
        <dbReference type="RuleBase" id="RU003943"/>
    </source>
</evidence>
<organism evidence="8 9">
    <name type="scientific">Acholeplasma oculi</name>
    <dbReference type="NCBI Taxonomy" id="35623"/>
    <lineage>
        <taxon>Bacteria</taxon>
        <taxon>Bacillati</taxon>
        <taxon>Mycoplasmatota</taxon>
        <taxon>Mollicutes</taxon>
        <taxon>Acholeplasmatales</taxon>
        <taxon>Acholeplasmataceae</taxon>
        <taxon>Acholeplasma</taxon>
    </lineage>
</organism>
<dbReference type="FunCoup" id="A0A061AAN1">
    <property type="interactions" value="90"/>
</dbReference>
<dbReference type="RefSeq" id="WP_045749002.1">
    <property type="nucleotide sequence ID" value="NZ_FUZK01000006.1"/>
</dbReference>
<keyword evidence="5 7" id="KW-0472">Membrane</keyword>
<gene>
    <name evidence="8" type="primary">znuB</name>
    <name evidence="8" type="ORF">Aocu_03810</name>
</gene>
<dbReference type="PANTHER" id="PTHR30477">
    <property type="entry name" value="ABC-TRANSPORTER METAL-BINDING PROTEIN"/>
    <property type="match status" value="1"/>
</dbReference>
<evidence type="ECO:0000313" key="8">
    <source>
        <dbReference type="EMBL" id="CDR30454.1"/>
    </source>
</evidence>
<dbReference type="SUPFAM" id="SSF81345">
    <property type="entry name" value="ABC transporter involved in vitamin B12 uptake, BtuC"/>
    <property type="match status" value="1"/>
</dbReference>
<evidence type="ECO:0000256" key="3">
    <source>
        <dbReference type="ARBA" id="ARBA00022692"/>
    </source>
</evidence>
<keyword evidence="3 6" id="KW-0812">Transmembrane</keyword>
<name>A0A061AAN1_9MOLU</name>
<dbReference type="EMBL" id="LK028559">
    <property type="protein sequence ID" value="CDR30454.1"/>
    <property type="molecule type" value="Genomic_DNA"/>
</dbReference>
<feature type="transmembrane region" description="Helical" evidence="7">
    <location>
        <begin position="13"/>
        <end position="33"/>
    </location>
</feature>
<proteinExistence type="inferred from homology"/>
<comment type="subcellular location">
    <subcellularLocation>
        <location evidence="6">Cell membrane</location>
        <topology evidence="6">Multi-pass membrane protein</topology>
    </subcellularLocation>
    <subcellularLocation>
        <location evidence="1">Membrane</location>
        <topology evidence="1">Multi-pass membrane protein</topology>
    </subcellularLocation>
</comment>
<evidence type="ECO:0000256" key="1">
    <source>
        <dbReference type="ARBA" id="ARBA00004141"/>
    </source>
</evidence>
<feature type="transmembrane region" description="Helical" evidence="7">
    <location>
        <begin position="91"/>
        <end position="110"/>
    </location>
</feature>
<evidence type="ECO:0000313" key="9">
    <source>
        <dbReference type="Proteomes" id="UP000032434"/>
    </source>
</evidence>
<dbReference type="KEGG" id="aoc:Aocu_03810"/>
<dbReference type="PANTHER" id="PTHR30477:SF0">
    <property type="entry name" value="METAL TRANSPORT SYSTEM MEMBRANE PROTEIN TM_0125-RELATED"/>
    <property type="match status" value="1"/>
</dbReference>
<dbReference type="HOGENOM" id="CLU_028808_3_1_14"/>
<evidence type="ECO:0000256" key="4">
    <source>
        <dbReference type="ARBA" id="ARBA00022989"/>
    </source>
</evidence>
<protein>
    <submittedName>
        <fullName evidence="8">Zinc ABC transporter, permease protein ZnuB</fullName>
    </submittedName>
</protein>
<dbReference type="Gene3D" id="1.10.3470.10">
    <property type="entry name" value="ABC transporter involved in vitamin B12 uptake, BtuC"/>
    <property type="match status" value="1"/>
</dbReference>
<evidence type="ECO:0000256" key="7">
    <source>
        <dbReference type="SAM" id="Phobius"/>
    </source>
</evidence>
<dbReference type="STRING" id="35623.Aocu_03810"/>
<dbReference type="Pfam" id="PF00950">
    <property type="entry name" value="ABC-3"/>
    <property type="match status" value="1"/>
</dbReference>
<dbReference type="InParanoid" id="A0A061AAN1"/>
<dbReference type="GO" id="GO:0043190">
    <property type="term" value="C:ATP-binding cassette (ABC) transporter complex"/>
    <property type="evidence" value="ECO:0007669"/>
    <property type="project" value="InterPro"/>
</dbReference>
<keyword evidence="9" id="KW-1185">Reference proteome</keyword>
<dbReference type="InterPro" id="IPR037294">
    <property type="entry name" value="ABC_BtuC-like"/>
</dbReference>
<dbReference type="GO" id="GO:0010043">
    <property type="term" value="P:response to zinc ion"/>
    <property type="evidence" value="ECO:0007669"/>
    <property type="project" value="TreeGrafter"/>
</dbReference>
<evidence type="ECO:0000256" key="5">
    <source>
        <dbReference type="ARBA" id="ARBA00023136"/>
    </source>
</evidence>
<feature type="transmembrane region" description="Helical" evidence="7">
    <location>
        <begin position="130"/>
        <end position="150"/>
    </location>
</feature>
<dbReference type="PATRIC" id="fig|35623.3.peg.381"/>
<sequence length="272" mass="30293">MDNFLLTLDVLKYGILVVTLLGLTATLLSPFIVLNEQSMIADGLSHVSFSSLAIGFLWMDEPIYLAVPLVVISSILIKWMSHYTKAHADSALSMVSSFMFAVGLIAIKFSNQSIDLESLISGNIWFRTSLDLYITLGLFIAVGLFILINYRKLINLTFDYQYAKFSGVKVNVLSYTLAAFTGLFVLIGVRSIGVLLISSLLIFPLVTANIFSKRFRDLFIYGTIFSMTVIILGIFLAHILNIPAGSFIVILYTLLYSVLFVLNKTILRRKVT</sequence>
<dbReference type="GO" id="GO:0055085">
    <property type="term" value="P:transmembrane transport"/>
    <property type="evidence" value="ECO:0007669"/>
    <property type="project" value="InterPro"/>
</dbReference>
<keyword evidence="4 7" id="KW-1133">Transmembrane helix</keyword>
<feature type="transmembrane region" description="Helical" evidence="7">
    <location>
        <begin position="218"/>
        <end position="238"/>
    </location>
</feature>
<accession>A0A061AAN1</accession>